<dbReference type="NCBIfam" id="NF012161">
    <property type="entry name" value="bla_class_D_main"/>
    <property type="match status" value="1"/>
</dbReference>
<name>A0ABR6GYC1_9BURK</name>
<proteinExistence type="inferred from homology"/>
<evidence type="ECO:0000313" key="10">
    <source>
        <dbReference type="EMBL" id="MBB3197106.1"/>
    </source>
</evidence>
<keyword evidence="5 6" id="KW-0046">Antibiotic resistance</keyword>
<evidence type="ECO:0000256" key="3">
    <source>
        <dbReference type="ARBA" id="ARBA00022729"/>
    </source>
</evidence>
<gene>
    <name evidence="10" type="ORF">FHS28_004531</name>
</gene>
<evidence type="ECO:0000256" key="2">
    <source>
        <dbReference type="ARBA" id="ARBA00012865"/>
    </source>
</evidence>
<keyword evidence="8" id="KW-0472">Membrane</keyword>
<feature type="domain" description="Penicillin-binding protein transpeptidase" evidence="9">
    <location>
        <begin position="114"/>
        <end position="316"/>
    </location>
</feature>
<dbReference type="PROSITE" id="PS00337">
    <property type="entry name" value="BETA_LACTAMASE_D"/>
    <property type="match status" value="1"/>
</dbReference>
<keyword evidence="8" id="KW-0812">Transmembrane</keyword>
<evidence type="ECO:0000256" key="1">
    <source>
        <dbReference type="ARBA" id="ARBA00007898"/>
    </source>
</evidence>
<accession>A0ABR6GYC1</accession>
<evidence type="ECO:0000256" key="7">
    <source>
        <dbReference type="SAM" id="MobiDB-lite"/>
    </source>
</evidence>
<dbReference type="Proteomes" id="UP000574369">
    <property type="component" value="Unassembled WGS sequence"/>
</dbReference>
<dbReference type="RefSeq" id="WP_088454073.1">
    <property type="nucleotide sequence ID" value="NZ_JACHXO010000010.1"/>
</dbReference>
<dbReference type="InterPro" id="IPR012338">
    <property type="entry name" value="Beta-lactam/transpept-like"/>
</dbReference>
<evidence type="ECO:0000259" key="9">
    <source>
        <dbReference type="Pfam" id="PF00905"/>
    </source>
</evidence>
<evidence type="ECO:0000256" key="4">
    <source>
        <dbReference type="ARBA" id="ARBA00022801"/>
    </source>
</evidence>
<keyword evidence="11" id="KW-1185">Reference proteome</keyword>
<keyword evidence="4 6" id="KW-0378">Hydrolase</keyword>
<keyword evidence="8" id="KW-1133">Transmembrane helix</keyword>
<comment type="catalytic activity">
    <reaction evidence="6">
        <text>a beta-lactam + H2O = a substituted beta-amino acid</text>
        <dbReference type="Rhea" id="RHEA:20401"/>
        <dbReference type="ChEBI" id="CHEBI:15377"/>
        <dbReference type="ChEBI" id="CHEBI:35627"/>
        <dbReference type="ChEBI" id="CHEBI:140347"/>
        <dbReference type="EC" id="3.5.2.6"/>
    </reaction>
</comment>
<dbReference type="Gene3D" id="3.40.710.10">
    <property type="entry name" value="DD-peptidase/beta-lactamase superfamily"/>
    <property type="match status" value="1"/>
</dbReference>
<comment type="caution">
    <text evidence="10">The sequence shown here is derived from an EMBL/GenBank/DDBJ whole genome shotgun (WGS) entry which is preliminary data.</text>
</comment>
<comment type="similarity">
    <text evidence="1 6">Belongs to the class-D beta-lactamase family.</text>
</comment>
<sequence length="324" mass="36233">MNTDAQTFTPSPTPSSTADAARATQVPRRSTFPLLALTAALTFGPIFVALTGCKAASAQTFAASAPTVAVTPAASSDHRERWTTRPELQRHFDALNTRGTLVLMDSASYQWMASDAARAYMPYLPASTFKIPMSLIALETRAAQDENTRFAWDGQQRRLRDWNQDQTLASAYKVSAVWVFQRLARTVGQPTVQQFLYDFRYGNAKAGPVGDTFWLEGDLRISAVGQIEFLRRLHDRQLPLSDATYATARQVMRRDTGPGWTLYAKTGWGDATTPAVGWFVGWLERERDPRPVYFALNMDMLHDELGPQRERVVKDSLRALGYLD</sequence>
<dbReference type="Pfam" id="PF00905">
    <property type="entry name" value="Transpeptidase"/>
    <property type="match status" value="1"/>
</dbReference>
<evidence type="ECO:0000256" key="5">
    <source>
        <dbReference type="ARBA" id="ARBA00023251"/>
    </source>
</evidence>
<evidence type="ECO:0000256" key="8">
    <source>
        <dbReference type="SAM" id="Phobius"/>
    </source>
</evidence>
<dbReference type="SUPFAM" id="SSF56601">
    <property type="entry name" value="beta-lactamase/transpeptidase-like"/>
    <property type="match status" value="1"/>
</dbReference>
<dbReference type="EMBL" id="JACHXO010000010">
    <property type="protein sequence ID" value="MBB3197106.1"/>
    <property type="molecule type" value="Genomic_DNA"/>
</dbReference>
<dbReference type="EC" id="3.5.2.6" evidence="2 6"/>
<keyword evidence="3" id="KW-0732">Signal</keyword>
<protein>
    <recommendedName>
        <fullName evidence="2 6">Beta-lactamase</fullName>
        <ecNumber evidence="2 6">3.5.2.6</ecNumber>
    </recommendedName>
</protein>
<evidence type="ECO:0000256" key="6">
    <source>
        <dbReference type="RuleBase" id="RU361140"/>
    </source>
</evidence>
<reference evidence="10 11" key="1">
    <citation type="submission" date="2020-08" db="EMBL/GenBank/DDBJ databases">
        <title>Genomic Encyclopedia of Type Strains, Phase III (KMG-III): the genomes of soil and plant-associated and newly described type strains.</title>
        <authorList>
            <person name="Whitman W."/>
        </authorList>
    </citation>
    <scope>NUCLEOTIDE SEQUENCE [LARGE SCALE GENOMIC DNA]</scope>
    <source>
        <strain evidence="10 11">CECT 7247</strain>
    </source>
</reference>
<feature type="region of interest" description="Disordered" evidence="7">
    <location>
        <begin position="1"/>
        <end position="24"/>
    </location>
</feature>
<dbReference type="InterPro" id="IPR002137">
    <property type="entry name" value="Beta-lactam_class-D_AS"/>
</dbReference>
<feature type="transmembrane region" description="Helical" evidence="8">
    <location>
        <begin position="32"/>
        <end position="50"/>
    </location>
</feature>
<dbReference type="InterPro" id="IPR001460">
    <property type="entry name" value="PCN-bd_Tpept"/>
</dbReference>
<organism evidence="10 11">
    <name type="scientific">Roseateles terrae</name>
    <dbReference type="NCBI Taxonomy" id="431060"/>
    <lineage>
        <taxon>Bacteria</taxon>
        <taxon>Pseudomonadati</taxon>
        <taxon>Pseudomonadota</taxon>
        <taxon>Betaproteobacteria</taxon>
        <taxon>Burkholderiales</taxon>
        <taxon>Sphaerotilaceae</taxon>
        <taxon>Roseateles</taxon>
    </lineage>
</organism>
<evidence type="ECO:0000313" key="11">
    <source>
        <dbReference type="Proteomes" id="UP000574369"/>
    </source>
</evidence>